<keyword evidence="2" id="KW-1185">Reference proteome</keyword>
<reference evidence="1 2" key="1">
    <citation type="journal article" date="2022" name="bioRxiv">
        <title>The genome of the oomycete Peronosclerospora sorghi, a cosmopolitan pathogen of maize and sorghum, is inflated with dispersed pseudogenes.</title>
        <authorList>
            <person name="Fletcher K."/>
            <person name="Martin F."/>
            <person name="Isakeit T."/>
            <person name="Cavanaugh K."/>
            <person name="Magill C."/>
            <person name="Michelmore R."/>
        </authorList>
    </citation>
    <scope>NUCLEOTIDE SEQUENCE [LARGE SCALE GENOMIC DNA]</scope>
    <source>
        <strain evidence="1">P6</strain>
    </source>
</reference>
<organism evidence="1 2">
    <name type="scientific">Peronosclerospora sorghi</name>
    <dbReference type="NCBI Taxonomy" id="230839"/>
    <lineage>
        <taxon>Eukaryota</taxon>
        <taxon>Sar</taxon>
        <taxon>Stramenopiles</taxon>
        <taxon>Oomycota</taxon>
        <taxon>Peronosporomycetes</taxon>
        <taxon>Peronosporales</taxon>
        <taxon>Peronosporaceae</taxon>
        <taxon>Peronosclerospora</taxon>
    </lineage>
</organism>
<evidence type="ECO:0000313" key="1">
    <source>
        <dbReference type="EMBL" id="KAI9906889.1"/>
    </source>
</evidence>
<accession>A0ACC0VLS2</accession>
<evidence type="ECO:0000313" key="2">
    <source>
        <dbReference type="Proteomes" id="UP001163321"/>
    </source>
</evidence>
<dbReference type="EMBL" id="CM047587">
    <property type="protein sequence ID" value="KAI9906889.1"/>
    <property type="molecule type" value="Genomic_DNA"/>
</dbReference>
<protein>
    <submittedName>
        <fullName evidence="1">Uncharacterized protein</fullName>
    </submittedName>
</protein>
<gene>
    <name evidence="1" type="ORF">PsorP6_003601</name>
</gene>
<dbReference type="Proteomes" id="UP001163321">
    <property type="component" value="Chromosome 8"/>
</dbReference>
<proteinExistence type="predicted"/>
<sequence>MKVPEKKRLKHTHHPLIVVGCLDIPHELLNVIVMFVLGNSIVASLVYGTSGFRNGFNPSVERDT</sequence>
<name>A0ACC0VLS2_9STRA</name>
<comment type="caution">
    <text evidence="1">The sequence shown here is derived from an EMBL/GenBank/DDBJ whole genome shotgun (WGS) entry which is preliminary data.</text>
</comment>